<evidence type="ECO:0000256" key="2">
    <source>
        <dbReference type="ARBA" id="ARBA00009329"/>
    </source>
</evidence>
<accession>A0A3B0CJW1</accession>
<evidence type="ECO:0000259" key="7">
    <source>
        <dbReference type="Pfam" id="PF21252"/>
    </source>
</evidence>
<feature type="domain" description="Gfo/Idh/MocA-like oxidoreductase N-terminal" evidence="6">
    <location>
        <begin position="19"/>
        <end position="135"/>
    </location>
</feature>
<comment type="similarity">
    <text evidence="2">Belongs to the Gfo/Idh/MocA family. Glycosyl hydrolase 109 subfamily.</text>
</comment>
<dbReference type="Proteomes" id="UP000282311">
    <property type="component" value="Unassembled WGS sequence"/>
</dbReference>
<reference evidence="8 9" key="1">
    <citation type="journal article" date="2007" name="Int. J. Syst. Evol. Microbiol.">
        <title>Paenibacillus ginsengarvi sp. nov., isolated from soil from ginseng cultivation.</title>
        <authorList>
            <person name="Yoon M.H."/>
            <person name="Ten L.N."/>
            <person name="Im W.T."/>
        </authorList>
    </citation>
    <scope>NUCLEOTIDE SEQUENCE [LARGE SCALE GENOMIC DNA]</scope>
    <source>
        <strain evidence="8 9">KCTC 13059</strain>
    </source>
</reference>
<evidence type="ECO:0000256" key="3">
    <source>
        <dbReference type="ARBA" id="ARBA00022801"/>
    </source>
</evidence>
<dbReference type="InterPro" id="IPR036291">
    <property type="entry name" value="NAD(P)-bd_dom_sf"/>
</dbReference>
<feature type="domain" description="Glycosyl hydrolase 109 C-terminal" evidence="7">
    <location>
        <begin position="146"/>
        <end position="299"/>
    </location>
</feature>
<evidence type="ECO:0000256" key="1">
    <source>
        <dbReference type="ARBA" id="ARBA00001911"/>
    </source>
</evidence>
<keyword evidence="3" id="KW-0378">Hydrolase</keyword>
<dbReference type="Gene3D" id="3.30.360.10">
    <property type="entry name" value="Dihydrodipicolinate Reductase, domain 2"/>
    <property type="match status" value="1"/>
</dbReference>
<dbReference type="Pfam" id="PF01408">
    <property type="entry name" value="GFO_IDH_MocA"/>
    <property type="match status" value="1"/>
</dbReference>
<dbReference type="PANTHER" id="PTHR43818">
    <property type="entry name" value="BCDNA.GH03377"/>
    <property type="match status" value="1"/>
</dbReference>
<name>A0A3B0CJW1_9BACL</name>
<comment type="caution">
    <text evidence="8">The sequence shown here is derived from an EMBL/GenBank/DDBJ whole genome shotgun (WGS) entry which is preliminary data.</text>
</comment>
<keyword evidence="9" id="KW-1185">Reference proteome</keyword>
<evidence type="ECO:0000313" key="8">
    <source>
        <dbReference type="EMBL" id="RKN84988.1"/>
    </source>
</evidence>
<dbReference type="EMBL" id="RBAH01000006">
    <property type="protein sequence ID" value="RKN84988.1"/>
    <property type="molecule type" value="Genomic_DNA"/>
</dbReference>
<dbReference type="Gene3D" id="3.40.50.720">
    <property type="entry name" value="NAD(P)-binding Rossmann-like Domain"/>
    <property type="match status" value="1"/>
</dbReference>
<keyword evidence="5" id="KW-0326">Glycosidase</keyword>
<comment type="cofactor">
    <cofactor evidence="1">
        <name>NAD(+)</name>
        <dbReference type="ChEBI" id="CHEBI:57540"/>
    </cofactor>
</comment>
<dbReference type="GO" id="GO:0016798">
    <property type="term" value="F:hydrolase activity, acting on glycosyl bonds"/>
    <property type="evidence" value="ECO:0007669"/>
    <property type="project" value="UniProtKB-KW"/>
</dbReference>
<dbReference type="InterPro" id="IPR049303">
    <property type="entry name" value="Glyco_hydro_109_C"/>
</dbReference>
<evidence type="ECO:0000256" key="5">
    <source>
        <dbReference type="ARBA" id="ARBA00023295"/>
    </source>
</evidence>
<evidence type="ECO:0000259" key="6">
    <source>
        <dbReference type="Pfam" id="PF01408"/>
    </source>
</evidence>
<dbReference type="InterPro" id="IPR050463">
    <property type="entry name" value="Gfo/Idh/MocA_oxidrdct_glycsds"/>
</dbReference>
<keyword evidence="4" id="KW-0520">NAD</keyword>
<sequence>MHHPACIRRFCHLSSGPVKLAIVGGSRGAAFLKVLAPLADQLQLVAFCDKREEMIARWKEDRPDLLTFTSYEKLLECPDIDAVFLATPFTVHAEQSIQALRAGKHVLSEVIAATTIEECWALVEAVEQSGLTYMMAENCLFTRSNMMVAQMAHAGLFGEISFAEGGYIHDVRHLQHSSDGTLTWRGRLRRDVNGVVYPTHSLGPLAHWLRMHEPNGDTLESMTCFVSKEVANHSYFRELFGDAHPGADRDYWRQGDSAVALIKTRNGVLIQLRYDVKSARPIQNAHYGLQGANGAFLSGRHKDEDPIVWIGGRSPGVSPQRHGEPRAEWESLWTYAEQYEHPAWRKWRAQAGNAGHGGSDFFVLDEFSSAILEKRRPLIDVYDAVMWTSVFPLSVLSVETQGKPVKFPRFNRTEAVRAPGSEA</sequence>
<evidence type="ECO:0000313" key="9">
    <source>
        <dbReference type="Proteomes" id="UP000282311"/>
    </source>
</evidence>
<proteinExistence type="inferred from homology"/>
<protein>
    <submittedName>
        <fullName evidence="8">Gfo/Idh/MocA family oxidoreductase</fullName>
    </submittedName>
</protein>
<evidence type="ECO:0000256" key="4">
    <source>
        <dbReference type="ARBA" id="ARBA00023027"/>
    </source>
</evidence>
<dbReference type="AlphaFoldDB" id="A0A3B0CJW1"/>
<gene>
    <name evidence="8" type="ORF">D7M11_10715</name>
</gene>
<organism evidence="8 9">
    <name type="scientific">Paenibacillus ginsengarvi</name>
    <dbReference type="NCBI Taxonomy" id="400777"/>
    <lineage>
        <taxon>Bacteria</taxon>
        <taxon>Bacillati</taxon>
        <taxon>Bacillota</taxon>
        <taxon>Bacilli</taxon>
        <taxon>Bacillales</taxon>
        <taxon>Paenibacillaceae</taxon>
        <taxon>Paenibacillus</taxon>
    </lineage>
</organism>
<dbReference type="GO" id="GO:0000166">
    <property type="term" value="F:nucleotide binding"/>
    <property type="evidence" value="ECO:0007669"/>
    <property type="project" value="InterPro"/>
</dbReference>
<dbReference type="Pfam" id="PF21252">
    <property type="entry name" value="Glyco_hydro_109_C"/>
    <property type="match status" value="1"/>
</dbReference>
<dbReference type="SUPFAM" id="SSF51735">
    <property type="entry name" value="NAD(P)-binding Rossmann-fold domains"/>
    <property type="match status" value="1"/>
</dbReference>
<dbReference type="InterPro" id="IPR000683">
    <property type="entry name" value="Gfo/Idh/MocA-like_OxRdtase_N"/>
</dbReference>
<dbReference type="PANTHER" id="PTHR43818:SF1">
    <property type="entry name" value="GLYCOSYL HYDROLASE FAMILY 109 PROTEIN"/>
    <property type="match status" value="1"/>
</dbReference>